<sequence length="82" mass="8535">MILVTGATGLVGRHLITTLRGDGAEVRALSRRPETAGLPVRRAGGRRRAGRPGVAGAGVDRHRGVVRAPHPDAAAEHAGDFR</sequence>
<name>A0ABV3H0B3_9ACTN</name>
<feature type="compositionally biased region" description="Basic and acidic residues" evidence="1">
    <location>
        <begin position="59"/>
        <end position="82"/>
    </location>
</feature>
<keyword evidence="4" id="KW-1185">Reference proteome</keyword>
<evidence type="ECO:0000313" key="3">
    <source>
        <dbReference type="EMBL" id="MEV4285983.1"/>
    </source>
</evidence>
<dbReference type="InterPro" id="IPR036291">
    <property type="entry name" value="NAD(P)-bd_dom_sf"/>
</dbReference>
<feature type="domain" description="NAD-dependent epimerase/dehydratase" evidence="2">
    <location>
        <begin position="2"/>
        <end position="36"/>
    </location>
</feature>
<dbReference type="RefSeq" id="WP_364447435.1">
    <property type="nucleotide sequence ID" value="NZ_JBFARM010000003.1"/>
</dbReference>
<dbReference type="SUPFAM" id="SSF51735">
    <property type="entry name" value="NAD(P)-binding Rossmann-fold domains"/>
    <property type="match status" value="1"/>
</dbReference>
<dbReference type="Proteomes" id="UP001552427">
    <property type="component" value="Unassembled WGS sequence"/>
</dbReference>
<dbReference type="EMBL" id="JBFARM010000003">
    <property type="protein sequence ID" value="MEV4285983.1"/>
    <property type="molecule type" value="Genomic_DNA"/>
</dbReference>
<protein>
    <submittedName>
        <fullName evidence="3">NAD-dependent epimerase/dehydratase family protein</fullName>
    </submittedName>
</protein>
<gene>
    <name evidence="3" type="ORF">AB0K40_10810</name>
</gene>
<reference evidence="3 4" key="1">
    <citation type="submission" date="2024-06" db="EMBL/GenBank/DDBJ databases">
        <title>The Natural Products Discovery Center: Release of the First 8490 Sequenced Strains for Exploring Actinobacteria Biosynthetic Diversity.</title>
        <authorList>
            <person name="Kalkreuter E."/>
            <person name="Kautsar S.A."/>
            <person name="Yang D."/>
            <person name="Bader C.D."/>
            <person name="Teijaro C.N."/>
            <person name="Fluegel L."/>
            <person name="Davis C.M."/>
            <person name="Simpson J.R."/>
            <person name="Lauterbach L."/>
            <person name="Steele A.D."/>
            <person name="Gui C."/>
            <person name="Meng S."/>
            <person name="Li G."/>
            <person name="Viehrig K."/>
            <person name="Ye F."/>
            <person name="Su P."/>
            <person name="Kiefer A.F."/>
            <person name="Nichols A."/>
            <person name="Cepeda A.J."/>
            <person name="Yan W."/>
            <person name="Fan B."/>
            <person name="Jiang Y."/>
            <person name="Adhikari A."/>
            <person name="Zheng C.-J."/>
            <person name="Schuster L."/>
            <person name="Cowan T.M."/>
            <person name="Smanski M.J."/>
            <person name="Chevrette M.G."/>
            <person name="De Carvalho L.P.S."/>
            <person name="Shen B."/>
        </authorList>
    </citation>
    <scope>NUCLEOTIDE SEQUENCE [LARGE SCALE GENOMIC DNA]</scope>
    <source>
        <strain evidence="3 4">NPDC049574</strain>
    </source>
</reference>
<dbReference type="Pfam" id="PF01370">
    <property type="entry name" value="Epimerase"/>
    <property type="match status" value="1"/>
</dbReference>
<evidence type="ECO:0000256" key="1">
    <source>
        <dbReference type="SAM" id="MobiDB-lite"/>
    </source>
</evidence>
<dbReference type="Gene3D" id="3.40.50.720">
    <property type="entry name" value="NAD(P)-binding Rossmann-like Domain"/>
    <property type="match status" value="1"/>
</dbReference>
<evidence type="ECO:0000313" key="4">
    <source>
        <dbReference type="Proteomes" id="UP001552427"/>
    </source>
</evidence>
<comment type="caution">
    <text evidence="3">The sequence shown here is derived from an EMBL/GenBank/DDBJ whole genome shotgun (WGS) entry which is preliminary data.</text>
</comment>
<accession>A0ABV3H0B3</accession>
<organism evidence="3 4">
    <name type="scientific">Nonomuraea bangladeshensis</name>
    <dbReference type="NCBI Taxonomy" id="404385"/>
    <lineage>
        <taxon>Bacteria</taxon>
        <taxon>Bacillati</taxon>
        <taxon>Actinomycetota</taxon>
        <taxon>Actinomycetes</taxon>
        <taxon>Streptosporangiales</taxon>
        <taxon>Streptosporangiaceae</taxon>
        <taxon>Nonomuraea</taxon>
    </lineage>
</organism>
<evidence type="ECO:0000259" key="2">
    <source>
        <dbReference type="Pfam" id="PF01370"/>
    </source>
</evidence>
<dbReference type="InterPro" id="IPR001509">
    <property type="entry name" value="Epimerase_deHydtase"/>
</dbReference>
<feature type="region of interest" description="Disordered" evidence="1">
    <location>
        <begin position="33"/>
        <end position="82"/>
    </location>
</feature>
<proteinExistence type="predicted"/>